<dbReference type="GO" id="GO:0005509">
    <property type="term" value="F:calcium ion binding"/>
    <property type="evidence" value="ECO:0007669"/>
    <property type="project" value="InterPro"/>
</dbReference>
<dbReference type="SUPFAM" id="SSF56988">
    <property type="entry name" value="Anthrax protective antigen"/>
    <property type="match status" value="1"/>
</dbReference>
<dbReference type="Gene3D" id="1.10.760.10">
    <property type="entry name" value="Cytochrome c-like domain"/>
    <property type="match status" value="2"/>
</dbReference>
<dbReference type="GO" id="GO:0009055">
    <property type="term" value="F:electron transfer activity"/>
    <property type="evidence" value="ECO:0007669"/>
    <property type="project" value="InterPro"/>
</dbReference>
<dbReference type="PANTHER" id="PTHR47197:SF3">
    <property type="entry name" value="DIHYDRO-HEME D1 DEHYDROGENASE"/>
    <property type="match status" value="1"/>
</dbReference>
<dbReference type="InterPro" id="IPR011048">
    <property type="entry name" value="Haem_d1_sf"/>
</dbReference>
<dbReference type="Pfam" id="PF00754">
    <property type="entry name" value="F5_F8_type_C"/>
    <property type="match status" value="1"/>
</dbReference>
<dbReference type="EMBL" id="FQYR01000006">
    <property type="protein sequence ID" value="SHK18526.1"/>
    <property type="molecule type" value="Genomic_DNA"/>
</dbReference>
<feature type="domain" description="F5/8 type C" evidence="14">
    <location>
        <begin position="1347"/>
        <end position="1449"/>
    </location>
</feature>
<dbReference type="GO" id="GO:0007156">
    <property type="term" value="P:homophilic cell adhesion via plasma membrane adhesion molecules"/>
    <property type="evidence" value="ECO:0007669"/>
    <property type="project" value="InterPro"/>
</dbReference>
<dbReference type="PROSITE" id="PS51820">
    <property type="entry name" value="PA14"/>
    <property type="match status" value="1"/>
</dbReference>
<dbReference type="InterPro" id="IPR035986">
    <property type="entry name" value="PKD_dom_sf"/>
</dbReference>
<feature type="domain" description="PA14" evidence="18">
    <location>
        <begin position="1469"/>
        <end position="1626"/>
    </location>
</feature>
<evidence type="ECO:0000259" key="15">
    <source>
        <dbReference type="PROSITE" id="PS50093"/>
    </source>
</evidence>
<dbReference type="Pfam" id="PF05345">
    <property type="entry name" value="He_PIG"/>
    <property type="match status" value="1"/>
</dbReference>
<keyword evidence="7" id="KW-0106">Calcium</keyword>
<dbReference type="InterPro" id="IPR032812">
    <property type="entry name" value="SbsA_Ig"/>
</dbReference>
<dbReference type="Gene3D" id="2.60.120.260">
    <property type="entry name" value="Galactose-binding domain-like"/>
    <property type="match status" value="1"/>
</dbReference>
<dbReference type="Pfam" id="PF00028">
    <property type="entry name" value="Cadherin"/>
    <property type="match status" value="1"/>
</dbReference>
<evidence type="ECO:0000256" key="9">
    <source>
        <dbReference type="ARBA" id="ARBA00023004"/>
    </source>
</evidence>
<protein>
    <submittedName>
        <fullName evidence="19">DNA-binding beta-propeller fold protein YncE</fullName>
    </submittedName>
</protein>
<evidence type="ECO:0000259" key="14">
    <source>
        <dbReference type="PROSITE" id="PS50022"/>
    </source>
</evidence>
<dbReference type="InterPro" id="IPR008979">
    <property type="entry name" value="Galactose-bd-like_sf"/>
</dbReference>
<dbReference type="SUPFAM" id="SSF46626">
    <property type="entry name" value="Cytochrome c"/>
    <property type="match status" value="2"/>
</dbReference>
<dbReference type="InterPro" id="IPR015943">
    <property type="entry name" value="WD40/YVTN_repeat-like_dom_sf"/>
</dbReference>
<feature type="domain" description="Cytochrome c" evidence="17">
    <location>
        <begin position="1103"/>
        <end position="1213"/>
    </location>
</feature>
<dbReference type="SUPFAM" id="SSF49313">
    <property type="entry name" value="Cadherin-like"/>
    <property type="match status" value="2"/>
</dbReference>
<dbReference type="PROSITE" id="PS50022">
    <property type="entry name" value="FA58C_3"/>
    <property type="match status" value="1"/>
</dbReference>
<dbReference type="InterPro" id="IPR015919">
    <property type="entry name" value="Cadherin-like_sf"/>
</dbReference>
<dbReference type="GO" id="GO:0016020">
    <property type="term" value="C:membrane"/>
    <property type="evidence" value="ECO:0007669"/>
    <property type="project" value="UniProtKB-SubCell"/>
</dbReference>
<dbReference type="Gene3D" id="2.60.40.60">
    <property type="entry name" value="Cadherins"/>
    <property type="match status" value="1"/>
</dbReference>
<evidence type="ECO:0000256" key="2">
    <source>
        <dbReference type="ARBA" id="ARBA00022617"/>
    </source>
</evidence>
<dbReference type="FunFam" id="2.60.40.60:FF:000020">
    <property type="entry name" value="Dachsous cadherin-related 1b"/>
    <property type="match status" value="1"/>
</dbReference>
<evidence type="ECO:0000256" key="13">
    <source>
        <dbReference type="SAM" id="SignalP"/>
    </source>
</evidence>
<dbReference type="PROSITE" id="PS50268">
    <property type="entry name" value="CADHERIN_2"/>
    <property type="match status" value="1"/>
</dbReference>
<dbReference type="PRINTS" id="PR00205">
    <property type="entry name" value="CADHERIN"/>
</dbReference>
<dbReference type="InterPro" id="IPR013783">
    <property type="entry name" value="Ig-like_fold"/>
</dbReference>
<accession>A0A1M6QEA1</accession>
<dbReference type="Gene3D" id="2.130.10.10">
    <property type="entry name" value="YVTN repeat-like/Quinoprotein amine dehydrogenase"/>
    <property type="match status" value="2"/>
</dbReference>
<keyword evidence="5 13" id="KW-0732">Signal</keyword>
<keyword evidence="6" id="KW-0677">Repeat</keyword>
<feature type="domain" description="Cytochrome c" evidence="17">
    <location>
        <begin position="961"/>
        <end position="1087"/>
    </location>
</feature>
<dbReference type="Gene3D" id="2.60.120.1560">
    <property type="match status" value="1"/>
</dbReference>
<dbReference type="CDD" id="cd11304">
    <property type="entry name" value="Cadherin_repeat"/>
    <property type="match status" value="1"/>
</dbReference>
<dbReference type="Proteomes" id="UP000184510">
    <property type="component" value="Unassembled WGS sequence"/>
</dbReference>
<keyword evidence="2 11" id="KW-0349">Heme</keyword>
<reference evidence="19 20" key="1">
    <citation type="submission" date="2016-11" db="EMBL/GenBank/DDBJ databases">
        <authorList>
            <person name="Jaros S."/>
            <person name="Januszkiewicz K."/>
            <person name="Wedrychowicz H."/>
        </authorList>
    </citation>
    <scope>NUCLEOTIDE SEQUENCE [LARGE SCALE GENOMIC DNA]</scope>
    <source>
        <strain evidence="19 20">DSM 18772</strain>
    </source>
</reference>
<feature type="domain" description="PKD" evidence="15">
    <location>
        <begin position="548"/>
        <end position="597"/>
    </location>
</feature>
<keyword evidence="4 11" id="KW-0479">Metal-binding</keyword>
<evidence type="ECO:0000256" key="7">
    <source>
        <dbReference type="ARBA" id="ARBA00022837"/>
    </source>
</evidence>
<evidence type="ECO:0000259" key="16">
    <source>
        <dbReference type="PROSITE" id="PS50268"/>
    </source>
</evidence>
<dbReference type="SMART" id="SM00112">
    <property type="entry name" value="CA"/>
    <property type="match status" value="1"/>
</dbReference>
<dbReference type="PANTHER" id="PTHR47197">
    <property type="entry name" value="PROTEIN NIRF"/>
    <property type="match status" value="1"/>
</dbReference>
<evidence type="ECO:0000256" key="3">
    <source>
        <dbReference type="ARBA" id="ARBA00022692"/>
    </source>
</evidence>
<dbReference type="SUPFAM" id="SSF49299">
    <property type="entry name" value="PKD domain"/>
    <property type="match status" value="1"/>
</dbReference>
<keyword evidence="9 11" id="KW-0408">Iron</keyword>
<proteinExistence type="predicted"/>
<evidence type="ECO:0000313" key="20">
    <source>
        <dbReference type="Proteomes" id="UP000184510"/>
    </source>
</evidence>
<dbReference type="InParanoid" id="A0A1M6QEA1"/>
<evidence type="ECO:0000256" key="10">
    <source>
        <dbReference type="ARBA" id="ARBA00023136"/>
    </source>
</evidence>
<dbReference type="InterPro" id="IPR009056">
    <property type="entry name" value="Cyt_c-like_dom"/>
</dbReference>
<keyword evidence="20" id="KW-1185">Reference proteome</keyword>
<feature type="domain" description="Cadherin" evidence="16">
    <location>
        <begin position="1642"/>
        <end position="1746"/>
    </location>
</feature>
<feature type="compositionally biased region" description="Polar residues" evidence="12">
    <location>
        <begin position="1218"/>
        <end position="1236"/>
    </location>
</feature>
<dbReference type="InterPro" id="IPR013211">
    <property type="entry name" value="LVIVD"/>
</dbReference>
<name>A0A1M6QEA1_9BACT</name>
<dbReference type="InterPro" id="IPR037524">
    <property type="entry name" value="PA14/GLEYA"/>
</dbReference>
<keyword evidence="19" id="KW-0238">DNA-binding</keyword>
<evidence type="ECO:0000256" key="11">
    <source>
        <dbReference type="PROSITE-ProRule" id="PRU00433"/>
    </source>
</evidence>
<dbReference type="GO" id="GO:0003677">
    <property type="term" value="F:DNA binding"/>
    <property type="evidence" value="ECO:0007669"/>
    <property type="project" value="UniProtKB-KW"/>
</dbReference>
<evidence type="ECO:0000259" key="18">
    <source>
        <dbReference type="PROSITE" id="PS51820"/>
    </source>
</evidence>
<dbReference type="PROSITE" id="PS50093">
    <property type="entry name" value="PKD"/>
    <property type="match status" value="1"/>
</dbReference>
<dbReference type="STRING" id="1123071.SAMN02745181_3372"/>
<dbReference type="InterPro" id="IPR051200">
    <property type="entry name" value="Host-pathogen_enzymatic-act"/>
</dbReference>
<feature type="signal peptide" evidence="13">
    <location>
        <begin position="1"/>
        <end position="39"/>
    </location>
</feature>
<dbReference type="Pfam" id="PF21419">
    <property type="entry name" value="RoxA-like_Cyt-c"/>
    <property type="match status" value="1"/>
</dbReference>
<evidence type="ECO:0000259" key="17">
    <source>
        <dbReference type="PROSITE" id="PS51007"/>
    </source>
</evidence>
<dbReference type="PROSITE" id="PS51007">
    <property type="entry name" value="CYTC"/>
    <property type="match status" value="2"/>
</dbReference>
<evidence type="ECO:0000256" key="6">
    <source>
        <dbReference type="ARBA" id="ARBA00022737"/>
    </source>
</evidence>
<evidence type="ECO:0000256" key="5">
    <source>
        <dbReference type="ARBA" id="ARBA00022729"/>
    </source>
</evidence>
<dbReference type="SUPFAM" id="SSF51004">
    <property type="entry name" value="C-terminal (heme d1) domain of cytochrome cd1-nitrite reductase"/>
    <property type="match status" value="1"/>
</dbReference>
<dbReference type="SUPFAM" id="SSF49785">
    <property type="entry name" value="Galactose-binding domain-like"/>
    <property type="match status" value="1"/>
</dbReference>
<keyword evidence="10" id="KW-0472">Membrane</keyword>
<comment type="subcellular location">
    <subcellularLocation>
        <location evidence="1">Membrane</location>
    </subcellularLocation>
</comment>
<evidence type="ECO:0000256" key="4">
    <source>
        <dbReference type="ARBA" id="ARBA00022723"/>
    </source>
</evidence>
<sequence length="1891" mass="202269">MGKPLLSHRNTQSRMLRFKKSTSPLVAAVAVIVSALAQAQDGPGFPNIDYAPSESGSVLSLNDPGKAISAICMHRGYLFVPMGADGGGGRDRGAFALYDISDPTNLTTVFDSRDYPSTYHDSSSFDYVGDFAEEHHLPVSGDYALITERRNTSVGYCILDLSPLYDNPSDPKPRVVSRYSYPGITNASDYDGYSFAAGWQGRKYMWAPTGSNGLMIIDTSNFASPQLLTTIPRSQLANLTIRSVIPIGNLLVCTTASVGGNFQALILDISNPTSPQILNQFSGPMGYHPFVYGSKLYGGGSPLIAHDFSDPQNITSVTLNPNPGLDRPEYGFGKDEYLFIGHYPGLTKWRLDGTNTQEIERINSGLIDDHAFSTPLGNLAAVCSDHNNDRKLIIGIHDHEKDIRPPEVNFVSPSDGATNVHIKSRVGICLTDFVDTKSVTPSNFFIREFGGNPVPGTVSSMFGIVNFCPDNDLSPNQTYEVVLAANGLTDQAGNAIPAETLVATFSTGDTISTYDITVNTQTPQVTGSTINFSLSVDNPGSFSLEHSWDYGDGSPVTSFSSTTASSHTYSTAGNHVVTVSTRLNGQTYTTKATSVQVIHNPIATTPPTNSSTIIFDGDNDLVWNVNPDNNSVSAIDANTHSLVYETNVGNNPKSLALAPGNKLWVTNKKSATISVIDRSTGNLFSTHFLPYASAPHAILIDTPNNTAYVTLEGKEQVAKLNASTGEVISTIEVGPWPRALALDPSRNRLWVARFISPDESGKVTAINTSTFTIANTTSLPPVMEPDSLTNGRGLPNYLGTLSLSPDLTQAYVPAKKDNIFRGMLRDGQQLTFEHTVRSMATGINLNTGLENASSRIDFDNNDFATAAVYSPYGNQVFFSTNGSATIWVVDAYNPASSYTFATGGIAPDGLALSEDGSRLYVHNFMSRDVSVFNTAIACASICGAAPKLAQVSTVTSESLASNVLLGKQLFYNSDDPRLSQESYMSCSSCHLDGGHDGRVWDFTGMGEGLRNTIDLNGKGVGHGPLHWSANFDEVQDFEGQIRGLAGGSGLMSDTDFHTGTRSEPLGQGKSGISNDLDALKAYIASLTDVGTSPHRQSNGELTPDAIAGREIFRSKNCASCHSGESYTDSASLVRHDVGTLLSSSGQRLGGELDGLDTPTLRGLWNGAPYLHDGSVATLEEVLTSKNLSGKHGDLFSLTDTELNQLVAYLKQIDDHETSAPSTSSNQAPMVTSPGTQSSSMHVAVSLPISASDPEDDTLYFSATGLPAGLSIDPDTGVITGSPTSHGDHNVTIGVKDTAGNADSTSFSWNIANIARDLSDIDPSMGPYRYVKLVATREVNNNAWTSIAEFNVLDSSGAPIDRSNWIASTDSQELSAENGAIGNAIDGNPGTIWHTEWAGSVDPPPPHEIVIDMISSHYVRGFRQLPRSNGVNGRIADYQFYASTTGSNWTLLSSGSFPNEFTEHEVLTSTATGSITYEWWSGFTGSSIDDLRSWASYPQSPNGSTTLSSAQASSDRDNNFAARMHGYLVPTKTGLYSFSIASDDSSELWLGTNHFASSATRVAMVSSFTEALEWEASASQQSEPILLEAGKLYYISALHHDISGSDHLAIAWKTPGSTSYQVIGGSYLMPYQQVSDNTPPAFNAPAYHFNIAENQAGGTVLGNVSATEVDAGQSIQYSIISGNTLGAFTINATTGQITTTMALDFESTPLHQLLVQVTDNYSTPLSSSVPVTIHVGNVLENNDEVVFVELTKAGGPFQGHGNPALIGFNADPDGDGIPNSLELLRGTQPDVPDSPPGMRLGTTEHNGKTYMTYEIDVDSSLDSALYFYFQNGNDLQNWDTPDNTPQLIGSNATYNTYRVRDNLPLDEAPRRFIKVSVSPLGGGTGNGLENQP</sequence>
<keyword evidence="3" id="KW-0812">Transmembrane</keyword>
<dbReference type="Pfam" id="PF00801">
    <property type="entry name" value="PKD"/>
    <property type="match status" value="1"/>
</dbReference>
<feature type="chain" id="PRO_5013200822" evidence="13">
    <location>
        <begin position="40"/>
        <end position="1891"/>
    </location>
</feature>
<dbReference type="InterPro" id="IPR011658">
    <property type="entry name" value="PA14_dom"/>
</dbReference>
<dbReference type="Gene3D" id="2.60.40.10">
    <property type="entry name" value="Immunoglobulins"/>
    <property type="match status" value="2"/>
</dbReference>
<dbReference type="InterPro" id="IPR036909">
    <property type="entry name" value="Cyt_c-like_dom_sf"/>
</dbReference>
<organism evidence="19 20">
    <name type="scientific">Rubritalea squalenifaciens DSM 18772</name>
    <dbReference type="NCBI Taxonomy" id="1123071"/>
    <lineage>
        <taxon>Bacteria</taxon>
        <taxon>Pseudomonadati</taxon>
        <taxon>Verrucomicrobiota</taxon>
        <taxon>Verrucomicrobiia</taxon>
        <taxon>Verrucomicrobiales</taxon>
        <taxon>Rubritaleaceae</taxon>
        <taxon>Rubritalea</taxon>
    </lineage>
</organism>
<evidence type="ECO:0000256" key="1">
    <source>
        <dbReference type="ARBA" id="ARBA00004370"/>
    </source>
</evidence>
<dbReference type="GO" id="GO:0020037">
    <property type="term" value="F:heme binding"/>
    <property type="evidence" value="ECO:0007669"/>
    <property type="project" value="InterPro"/>
</dbReference>
<evidence type="ECO:0000313" key="19">
    <source>
        <dbReference type="EMBL" id="SHK18526.1"/>
    </source>
</evidence>
<feature type="region of interest" description="Disordered" evidence="12">
    <location>
        <begin position="1216"/>
        <end position="1236"/>
    </location>
</feature>
<dbReference type="InterPro" id="IPR002126">
    <property type="entry name" value="Cadherin-like_dom"/>
</dbReference>
<dbReference type="Pfam" id="PF08309">
    <property type="entry name" value="LVIVD"/>
    <property type="match status" value="2"/>
</dbReference>
<evidence type="ECO:0000256" key="8">
    <source>
        <dbReference type="ARBA" id="ARBA00022989"/>
    </source>
</evidence>
<dbReference type="InterPro" id="IPR000601">
    <property type="entry name" value="PKD_dom"/>
</dbReference>
<keyword evidence="8" id="KW-1133">Transmembrane helix</keyword>
<dbReference type="Pfam" id="PF13205">
    <property type="entry name" value="Big_5"/>
    <property type="match status" value="1"/>
</dbReference>
<dbReference type="InterPro" id="IPR000421">
    <property type="entry name" value="FA58C"/>
</dbReference>
<dbReference type="Pfam" id="PF07691">
    <property type="entry name" value="PA14"/>
    <property type="match status" value="1"/>
</dbReference>
<gene>
    <name evidence="19" type="ORF">SAMN02745181_3372</name>
</gene>
<dbReference type="SMART" id="SM00758">
    <property type="entry name" value="PA14"/>
    <property type="match status" value="1"/>
</dbReference>
<evidence type="ECO:0000256" key="12">
    <source>
        <dbReference type="SAM" id="MobiDB-lite"/>
    </source>
</evidence>